<dbReference type="SUPFAM" id="SSF50685">
    <property type="entry name" value="Barwin-like endoglucanases"/>
    <property type="match status" value="1"/>
</dbReference>
<dbReference type="EMBL" id="QGNW01001136">
    <property type="protein sequence ID" value="RVW53944.1"/>
    <property type="molecule type" value="Genomic_DNA"/>
</dbReference>
<protein>
    <submittedName>
        <fullName evidence="3">EG45-like domain containing protein</fullName>
    </submittedName>
</protein>
<dbReference type="Proteomes" id="UP000288805">
    <property type="component" value="Unassembled WGS sequence"/>
</dbReference>
<dbReference type="Pfam" id="PF03330">
    <property type="entry name" value="DPBB_1"/>
    <property type="match status" value="1"/>
</dbReference>
<keyword evidence="1" id="KW-0732">Signal</keyword>
<dbReference type="PANTHER" id="PTHR47480:SF1">
    <property type="entry name" value="EG45-LIKE DOMAIN CONTAINING PROTEIN 1"/>
    <property type="match status" value="1"/>
</dbReference>
<dbReference type="PANTHER" id="PTHR47480">
    <property type="entry name" value="EG45-LIKE DOMAIN CONTAINING PROTEIN"/>
    <property type="match status" value="1"/>
</dbReference>
<gene>
    <name evidence="3" type="primary">CjBAp12_0</name>
    <name evidence="3" type="ORF">CK203_072948</name>
</gene>
<dbReference type="CDD" id="cd22269">
    <property type="entry name" value="DPBB_EG45-like"/>
    <property type="match status" value="1"/>
</dbReference>
<dbReference type="AlphaFoldDB" id="A0A438F1Q2"/>
<name>A0A438F1Q2_VITVI</name>
<dbReference type="InterPro" id="IPR007112">
    <property type="entry name" value="Expansin/allergen_DPBB_dom"/>
</dbReference>
<dbReference type="PROSITE" id="PS50842">
    <property type="entry name" value="EXPANSIN_EG45"/>
    <property type="match status" value="1"/>
</dbReference>
<feature type="domain" description="Expansin-like EG45" evidence="2">
    <location>
        <begin position="40"/>
        <end position="133"/>
    </location>
</feature>
<reference evidence="3 4" key="1">
    <citation type="journal article" date="2018" name="PLoS Genet.">
        <title>Population sequencing reveals clonal diversity and ancestral inbreeding in the grapevine cultivar Chardonnay.</title>
        <authorList>
            <person name="Roach M.J."/>
            <person name="Johnson D.L."/>
            <person name="Bohlmann J."/>
            <person name="van Vuuren H.J."/>
            <person name="Jones S.J."/>
            <person name="Pretorius I.S."/>
            <person name="Schmidt S.A."/>
            <person name="Borneman A.R."/>
        </authorList>
    </citation>
    <scope>NUCLEOTIDE SEQUENCE [LARGE SCALE GENOMIC DNA]</scope>
    <source>
        <strain evidence="4">cv. Chardonnay</strain>
        <tissue evidence="3">Leaf</tissue>
    </source>
</reference>
<dbReference type="InterPro" id="IPR009009">
    <property type="entry name" value="RlpA-like_DPBB"/>
</dbReference>
<dbReference type="Gene3D" id="2.40.40.10">
    <property type="entry name" value="RlpA-like domain"/>
    <property type="match status" value="1"/>
</dbReference>
<feature type="signal peptide" evidence="1">
    <location>
        <begin position="1"/>
        <end position="26"/>
    </location>
</feature>
<dbReference type="InterPro" id="IPR036908">
    <property type="entry name" value="RlpA-like_sf"/>
</dbReference>
<evidence type="ECO:0000256" key="1">
    <source>
        <dbReference type="SAM" id="SignalP"/>
    </source>
</evidence>
<feature type="chain" id="PRO_5018999670" evidence="1">
    <location>
        <begin position="27"/>
        <end position="133"/>
    </location>
</feature>
<sequence length="133" mass="14183">MMERESEHLQLALLFIFLELLHVCLGDVGTAGQYAPPYLPTACYGNDVSKLPSSNLFASAGNGIWDNGAACGRQYFVRCLSAQTAGTCKAGQVIKVKIVDRASRSGEILVLSTIAFGAIANPSAAWINIEFAE</sequence>
<organism evidence="3 4">
    <name type="scientific">Vitis vinifera</name>
    <name type="common">Grape</name>
    <dbReference type="NCBI Taxonomy" id="29760"/>
    <lineage>
        <taxon>Eukaryota</taxon>
        <taxon>Viridiplantae</taxon>
        <taxon>Streptophyta</taxon>
        <taxon>Embryophyta</taxon>
        <taxon>Tracheophyta</taxon>
        <taxon>Spermatophyta</taxon>
        <taxon>Magnoliopsida</taxon>
        <taxon>eudicotyledons</taxon>
        <taxon>Gunneridae</taxon>
        <taxon>Pentapetalae</taxon>
        <taxon>rosids</taxon>
        <taxon>Vitales</taxon>
        <taxon>Vitaceae</taxon>
        <taxon>Viteae</taxon>
        <taxon>Vitis</taxon>
    </lineage>
</organism>
<evidence type="ECO:0000313" key="3">
    <source>
        <dbReference type="EMBL" id="RVW53944.1"/>
    </source>
</evidence>
<accession>A0A438F1Q2</accession>
<proteinExistence type="predicted"/>
<evidence type="ECO:0000259" key="2">
    <source>
        <dbReference type="PROSITE" id="PS50842"/>
    </source>
</evidence>
<evidence type="ECO:0000313" key="4">
    <source>
        <dbReference type="Proteomes" id="UP000288805"/>
    </source>
</evidence>
<comment type="caution">
    <text evidence="3">The sequence shown here is derived from an EMBL/GenBank/DDBJ whole genome shotgun (WGS) entry which is preliminary data.</text>
</comment>